<dbReference type="AlphaFoldDB" id="A0AAF3FHP4"/>
<comment type="similarity">
    <text evidence="7">Belongs to the DHHC palmitoyltransferase family.</text>
</comment>
<comment type="catalytic activity">
    <reaction evidence="7">
        <text>L-cysteinyl-[protein] + hexadecanoyl-CoA = S-hexadecanoyl-L-cysteinyl-[protein] + CoA</text>
        <dbReference type="Rhea" id="RHEA:36683"/>
        <dbReference type="Rhea" id="RHEA-COMP:10131"/>
        <dbReference type="Rhea" id="RHEA-COMP:11032"/>
        <dbReference type="ChEBI" id="CHEBI:29950"/>
        <dbReference type="ChEBI" id="CHEBI:57287"/>
        <dbReference type="ChEBI" id="CHEBI:57379"/>
        <dbReference type="ChEBI" id="CHEBI:74151"/>
        <dbReference type="EC" id="2.3.1.225"/>
    </reaction>
</comment>
<keyword evidence="4 7" id="KW-1133">Transmembrane helix</keyword>
<feature type="transmembrane region" description="Helical" evidence="7">
    <location>
        <begin position="118"/>
        <end position="139"/>
    </location>
</feature>
<feature type="compositionally biased region" description="Acidic residues" evidence="8">
    <location>
        <begin position="33"/>
        <end position="49"/>
    </location>
</feature>
<evidence type="ECO:0000256" key="1">
    <source>
        <dbReference type="ARBA" id="ARBA00004141"/>
    </source>
</evidence>
<protein>
    <recommendedName>
        <fullName evidence="7">Palmitoyltransferase</fullName>
        <ecNumber evidence="7">2.3.1.225</ecNumber>
    </recommendedName>
</protein>
<dbReference type="InterPro" id="IPR001594">
    <property type="entry name" value="Palmitoyltrfase_DHHC"/>
</dbReference>
<keyword evidence="6 7" id="KW-0012">Acyltransferase</keyword>
<proteinExistence type="inferred from homology"/>
<evidence type="ECO:0000256" key="2">
    <source>
        <dbReference type="ARBA" id="ARBA00022679"/>
    </source>
</evidence>
<feature type="transmembrane region" description="Helical" evidence="7">
    <location>
        <begin position="92"/>
        <end position="112"/>
    </location>
</feature>
<sequence length="464" mass="52596">MFSCCNLKMPDETIRRRKGNDSTVQSETKGDSAEDEEMSSSGESEEDENLPPPVPPVEPPLHEVGIVEAPDWPTGISEIQERDYGLALPKRLFAIGPMVALAIIFYVGTVTVYMHTMWWPLATIGSFIHFFIFLSWNYATLNNFILAAKVGGGYVPKKWKIDPEVEIKGDISKRLQWCRICDGYKPPRSHHCSKCGRCVLKMDHHCLWINNCVGHRNHAFFVRFLIAAIIGCAHATIILGMSIYHAIHIGWYLRFGDGTDPIIEMTITSLLVTVAALALALGVTVALSALLLFQARYIRNNKTGVEEYIFDKARSRMKEEKYRGTIFVYPYEIGWRRNIAEVLANFKGKQSGNGVWWPIRGDCTQFTFSEEQLRQKKLKRSHARFVRITKSSRGGYCGAIRAAPIACICQPLSDQPRMEIKEGETWIVTGGNKRWLYGFKQGSDAKGWLPRSCTEFLPERPHLE</sequence>
<feature type="transmembrane region" description="Helical" evidence="7">
    <location>
        <begin position="224"/>
        <end position="247"/>
    </location>
</feature>
<reference evidence="11" key="1">
    <citation type="submission" date="2024-02" db="UniProtKB">
        <authorList>
            <consortium name="WormBaseParasite"/>
        </authorList>
    </citation>
    <scope>IDENTIFICATION</scope>
</reference>
<evidence type="ECO:0000256" key="5">
    <source>
        <dbReference type="ARBA" id="ARBA00023136"/>
    </source>
</evidence>
<feature type="compositionally biased region" description="Pro residues" evidence="8">
    <location>
        <begin position="50"/>
        <end position="59"/>
    </location>
</feature>
<name>A0AAF3FHP4_9BILA</name>
<feature type="domain" description="Palmitoyltransferase DHHC" evidence="9">
    <location>
        <begin position="172"/>
        <end position="308"/>
    </location>
</feature>
<keyword evidence="5 7" id="KW-0472">Membrane</keyword>
<keyword evidence="2 7" id="KW-0808">Transferase</keyword>
<dbReference type="PANTHER" id="PTHR12246">
    <property type="entry name" value="PALMITOYLTRANSFERASE ZDHHC16"/>
    <property type="match status" value="1"/>
</dbReference>
<evidence type="ECO:0000256" key="3">
    <source>
        <dbReference type="ARBA" id="ARBA00022692"/>
    </source>
</evidence>
<evidence type="ECO:0000259" key="9">
    <source>
        <dbReference type="Pfam" id="PF01529"/>
    </source>
</evidence>
<feature type="region of interest" description="Disordered" evidence="8">
    <location>
        <begin position="1"/>
        <end position="60"/>
    </location>
</feature>
<dbReference type="InterPro" id="IPR039859">
    <property type="entry name" value="PFA4/ZDH16/20/ERF2-like"/>
</dbReference>
<dbReference type="GO" id="GO:0016020">
    <property type="term" value="C:membrane"/>
    <property type="evidence" value="ECO:0007669"/>
    <property type="project" value="UniProtKB-SubCell"/>
</dbReference>
<evidence type="ECO:0000256" key="8">
    <source>
        <dbReference type="SAM" id="MobiDB-lite"/>
    </source>
</evidence>
<dbReference type="EC" id="2.3.1.225" evidence="7"/>
<dbReference type="GO" id="GO:0019706">
    <property type="term" value="F:protein-cysteine S-palmitoyltransferase activity"/>
    <property type="evidence" value="ECO:0007669"/>
    <property type="project" value="UniProtKB-EC"/>
</dbReference>
<accession>A0AAF3FHP4</accession>
<comment type="subcellular location">
    <subcellularLocation>
        <location evidence="1">Membrane</location>
        <topology evidence="1">Multi-pass membrane protein</topology>
    </subcellularLocation>
</comment>
<keyword evidence="10" id="KW-1185">Reference proteome</keyword>
<organism evidence="10 11">
    <name type="scientific">Mesorhabditis belari</name>
    <dbReference type="NCBI Taxonomy" id="2138241"/>
    <lineage>
        <taxon>Eukaryota</taxon>
        <taxon>Metazoa</taxon>
        <taxon>Ecdysozoa</taxon>
        <taxon>Nematoda</taxon>
        <taxon>Chromadorea</taxon>
        <taxon>Rhabditida</taxon>
        <taxon>Rhabditina</taxon>
        <taxon>Rhabditomorpha</taxon>
        <taxon>Rhabditoidea</taxon>
        <taxon>Rhabditidae</taxon>
        <taxon>Mesorhabditinae</taxon>
        <taxon>Mesorhabditis</taxon>
    </lineage>
</organism>
<evidence type="ECO:0000256" key="6">
    <source>
        <dbReference type="ARBA" id="ARBA00023315"/>
    </source>
</evidence>
<comment type="domain">
    <text evidence="7">The DHHC domain is required for palmitoyltransferase activity.</text>
</comment>
<dbReference type="Pfam" id="PF01529">
    <property type="entry name" value="DHHC"/>
    <property type="match status" value="1"/>
</dbReference>
<dbReference type="PROSITE" id="PS50216">
    <property type="entry name" value="DHHC"/>
    <property type="match status" value="1"/>
</dbReference>
<evidence type="ECO:0000256" key="7">
    <source>
        <dbReference type="RuleBase" id="RU079119"/>
    </source>
</evidence>
<evidence type="ECO:0000256" key="4">
    <source>
        <dbReference type="ARBA" id="ARBA00022989"/>
    </source>
</evidence>
<evidence type="ECO:0000313" key="11">
    <source>
        <dbReference type="WBParaSite" id="MBELARI_LOCUS6527"/>
    </source>
</evidence>
<evidence type="ECO:0000313" key="10">
    <source>
        <dbReference type="Proteomes" id="UP000887575"/>
    </source>
</evidence>
<dbReference type="Proteomes" id="UP000887575">
    <property type="component" value="Unassembled WGS sequence"/>
</dbReference>
<dbReference type="WBParaSite" id="MBELARI_LOCUS6527">
    <property type="protein sequence ID" value="MBELARI_LOCUS6527"/>
    <property type="gene ID" value="MBELARI_LOCUS6527"/>
</dbReference>
<keyword evidence="3 7" id="KW-0812">Transmembrane</keyword>
<feature type="transmembrane region" description="Helical" evidence="7">
    <location>
        <begin position="267"/>
        <end position="293"/>
    </location>
</feature>